<dbReference type="AlphaFoldDB" id="C8X012"/>
<accession>C8X012</accession>
<evidence type="ECO:0000313" key="3">
    <source>
        <dbReference type="Proteomes" id="UP000001052"/>
    </source>
</evidence>
<proteinExistence type="predicted"/>
<dbReference type="KEGG" id="drt:Dret_0335"/>
<reference evidence="2 3" key="2">
    <citation type="journal article" date="2010" name="Stand. Genomic Sci.">
        <title>Complete genome sequence of Desulfohalobium retbaense type strain (HR(100)).</title>
        <authorList>
            <person name="Spring S."/>
            <person name="Nolan M."/>
            <person name="Lapidus A."/>
            <person name="Glavina Del Rio T."/>
            <person name="Copeland A."/>
            <person name="Tice H."/>
            <person name="Cheng J.F."/>
            <person name="Lucas S."/>
            <person name="Land M."/>
            <person name="Chen F."/>
            <person name="Bruce D."/>
            <person name="Goodwin L."/>
            <person name="Pitluck S."/>
            <person name="Ivanova N."/>
            <person name="Mavromatis K."/>
            <person name="Mikhailova N."/>
            <person name="Pati A."/>
            <person name="Chen A."/>
            <person name="Palaniappan K."/>
            <person name="Hauser L."/>
            <person name="Chang Y.J."/>
            <person name="Jeffries C.D."/>
            <person name="Munk C."/>
            <person name="Kiss H."/>
            <person name="Chain P."/>
            <person name="Han C."/>
            <person name="Brettin T."/>
            <person name="Detter J.C."/>
            <person name="Schuler E."/>
            <person name="Goker M."/>
            <person name="Rohde M."/>
            <person name="Bristow J."/>
            <person name="Eisen J.A."/>
            <person name="Markowitz V."/>
            <person name="Hugenholtz P."/>
            <person name="Kyrpides N.C."/>
            <person name="Klenk H.P."/>
        </authorList>
    </citation>
    <scope>NUCLEOTIDE SEQUENCE [LARGE SCALE GENOMIC DNA]</scope>
    <source>
        <strain evidence="2 3">DSM 5692</strain>
    </source>
</reference>
<name>C8X012_DESRD</name>
<reference evidence="3" key="1">
    <citation type="submission" date="2009-09" db="EMBL/GenBank/DDBJ databases">
        <title>The complete chromosome of Desulfohalobium retbaense DSM 5692.</title>
        <authorList>
            <consortium name="US DOE Joint Genome Institute (JGI-PGF)"/>
            <person name="Lucas S."/>
            <person name="Copeland A."/>
            <person name="Lapidus A."/>
            <person name="Glavina del Rio T."/>
            <person name="Dalin E."/>
            <person name="Tice H."/>
            <person name="Bruce D."/>
            <person name="Goodwin L."/>
            <person name="Pitluck S."/>
            <person name="Kyrpides N."/>
            <person name="Mavromatis K."/>
            <person name="Ivanova N."/>
            <person name="Mikhailova N."/>
            <person name="Munk A.C."/>
            <person name="Brettin T."/>
            <person name="Detter J.C."/>
            <person name="Han C."/>
            <person name="Tapia R."/>
            <person name="Larimer F."/>
            <person name="Land M."/>
            <person name="Hauser L."/>
            <person name="Markowitz V."/>
            <person name="Cheng J.-F."/>
            <person name="Hugenholtz P."/>
            <person name="Woyke T."/>
            <person name="Wu D."/>
            <person name="Spring S."/>
            <person name="Klenk H.-P."/>
            <person name="Eisen J.A."/>
        </authorList>
    </citation>
    <scope>NUCLEOTIDE SEQUENCE [LARGE SCALE GENOMIC DNA]</scope>
    <source>
        <strain evidence="3">DSM 5692</strain>
    </source>
</reference>
<evidence type="ECO:0000256" key="1">
    <source>
        <dbReference type="SAM" id="Coils"/>
    </source>
</evidence>
<organism evidence="2 3">
    <name type="scientific">Desulfohalobium retbaense (strain ATCC 49708 / DSM 5692 / JCM 16813 / HR100)</name>
    <dbReference type="NCBI Taxonomy" id="485915"/>
    <lineage>
        <taxon>Bacteria</taxon>
        <taxon>Pseudomonadati</taxon>
        <taxon>Thermodesulfobacteriota</taxon>
        <taxon>Desulfovibrionia</taxon>
        <taxon>Desulfovibrionales</taxon>
        <taxon>Desulfohalobiaceae</taxon>
        <taxon>Desulfohalobium</taxon>
    </lineage>
</organism>
<keyword evidence="3" id="KW-1185">Reference proteome</keyword>
<gene>
    <name evidence="2" type="ordered locus">Dret_0335</name>
</gene>
<dbReference type="RefSeq" id="WP_015750796.1">
    <property type="nucleotide sequence ID" value="NC_013223.1"/>
</dbReference>
<dbReference type="OrthoDB" id="5339985at2"/>
<keyword evidence="1" id="KW-0175">Coiled coil</keyword>
<protein>
    <recommendedName>
        <fullName evidence="4">Coiled coil domain-containing protein</fullName>
    </recommendedName>
</protein>
<evidence type="ECO:0000313" key="2">
    <source>
        <dbReference type="EMBL" id="ACV67637.1"/>
    </source>
</evidence>
<dbReference type="STRING" id="485915.Dret_0335"/>
<dbReference type="HOGENOM" id="CLU_142668_5_1_7"/>
<sequence length="96" mass="11515">MKSRDEHIQELKQQLDKWNAKIDELEVQAKLAEMENREKYEAEIHRFKKKRDELRKTIEEMAHSGEAAFSELQRGAEQAWEALSEAYKNARQHFKK</sequence>
<dbReference type="Proteomes" id="UP000001052">
    <property type="component" value="Chromosome"/>
</dbReference>
<feature type="coiled-coil region" evidence="1">
    <location>
        <begin position="1"/>
        <end position="64"/>
    </location>
</feature>
<evidence type="ECO:0008006" key="4">
    <source>
        <dbReference type="Google" id="ProtNLM"/>
    </source>
</evidence>
<dbReference type="EMBL" id="CP001734">
    <property type="protein sequence ID" value="ACV67637.1"/>
    <property type="molecule type" value="Genomic_DNA"/>
</dbReference>